<proteinExistence type="predicted"/>
<dbReference type="EMBL" id="AP008957">
    <property type="protein sequence ID" value="BAH30744.1"/>
    <property type="molecule type" value="Genomic_DNA"/>
</dbReference>
<feature type="compositionally biased region" description="Basic and acidic residues" evidence="1">
    <location>
        <begin position="74"/>
        <end position="88"/>
    </location>
</feature>
<dbReference type="RefSeq" id="WP_020905629.1">
    <property type="nucleotide sequence ID" value="NC_012490.1"/>
</dbReference>
<dbReference type="HOGENOM" id="CLU_2289445_0_0_11"/>
<name>C0ZLH6_RHOE4</name>
<reference evidence="2 3" key="2">
    <citation type="journal article" date="2006" name="Environ. Microbiol.">
        <title>Sequence analysis of three plasmids harboured in Rhodococcus erythropolis strain PR4.</title>
        <authorList>
            <person name="Sekine M."/>
            <person name="Tanikawa S."/>
            <person name="Omata S."/>
            <person name="Saito M."/>
            <person name="Fujisawa T."/>
            <person name="Tsukatani N."/>
            <person name="Tajima T."/>
            <person name="Sekigawa T."/>
            <person name="Kosugi H."/>
            <person name="Matsuo Y."/>
            <person name="Nishiko R."/>
            <person name="Imamura K."/>
            <person name="Ito M."/>
            <person name="Narita H."/>
            <person name="Tago S."/>
            <person name="Fujita N."/>
            <person name="Harayama S."/>
        </authorList>
    </citation>
    <scope>NUCLEOTIDE SEQUENCE [LARGE SCALE GENOMIC DNA]</scope>
    <source>
        <strain evidence="3">PR4 / NBRC 100887</strain>
    </source>
</reference>
<accession>C0ZLH6</accession>
<reference evidence="3" key="1">
    <citation type="submission" date="2005-03" db="EMBL/GenBank/DDBJ databases">
        <title>Comparison of the complete genome sequences of Rhodococcus erythropolis PR4 and Rhodococcus opacus B4.</title>
        <authorList>
            <person name="Takarada H."/>
            <person name="Sekine M."/>
            <person name="Hosoyama A."/>
            <person name="Yamada R."/>
            <person name="Fujisawa T."/>
            <person name="Omata S."/>
            <person name="Shimizu A."/>
            <person name="Tsukatani N."/>
            <person name="Tanikawa S."/>
            <person name="Fujita N."/>
            <person name="Harayama S."/>
        </authorList>
    </citation>
    <scope>NUCLEOTIDE SEQUENCE [LARGE SCALE GENOMIC DNA]</scope>
    <source>
        <strain evidence="3">PR4 / NBRC 100887</strain>
    </source>
</reference>
<organism evidence="2 3">
    <name type="scientific">Rhodococcus erythropolis (strain PR4 / NBRC 100887)</name>
    <dbReference type="NCBI Taxonomy" id="234621"/>
    <lineage>
        <taxon>Bacteria</taxon>
        <taxon>Bacillati</taxon>
        <taxon>Actinomycetota</taxon>
        <taxon>Actinomycetes</taxon>
        <taxon>Mycobacteriales</taxon>
        <taxon>Nocardiaceae</taxon>
        <taxon>Rhodococcus</taxon>
        <taxon>Rhodococcus erythropolis group</taxon>
    </lineage>
</organism>
<evidence type="ECO:0000256" key="1">
    <source>
        <dbReference type="SAM" id="MobiDB-lite"/>
    </source>
</evidence>
<protein>
    <submittedName>
        <fullName evidence="2">Uncharacterized protein</fullName>
    </submittedName>
</protein>
<evidence type="ECO:0000313" key="3">
    <source>
        <dbReference type="Proteomes" id="UP000002204"/>
    </source>
</evidence>
<feature type="region of interest" description="Disordered" evidence="1">
    <location>
        <begin position="1"/>
        <end position="46"/>
    </location>
</feature>
<sequence length="101" mass="10398">MSVSDFLPESGLRPTSGGRRPISAGSRVTMIPSSGSPPGDTKPQVGVVVGDFTDAVIERSELGREGSGAAVGENPRKSSTDLRIDSDPLSKQPVPNHPAMG</sequence>
<evidence type="ECO:0000313" key="2">
    <source>
        <dbReference type="EMBL" id="BAH30744.1"/>
    </source>
</evidence>
<dbReference type="Proteomes" id="UP000002204">
    <property type="component" value="Chromosome"/>
</dbReference>
<feature type="region of interest" description="Disordered" evidence="1">
    <location>
        <begin position="59"/>
        <end position="101"/>
    </location>
</feature>
<dbReference type="KEGG" id="rer:RER_00360"/>
<dbReference type="AlphaFoldDB" id="C0ZLH6"/>
<gene>
    <name evidence="2" type="ordered locus">RER_00360</name>
</gene>